<organism evidence="1 2">
    <name type="scientific">Arenivirga flava</name>
    <dbReference type="NCBI Taxonomy" id="1930060"/>
    <lineage>
        <taxon>Bacteria</taxon>
        <taxon>Bacillati</taxon>
        <taxon>Actinomycetota</taxon>
        <taxon>Actinomycetes</taxon>
        <taxon>Micrococcales</taxon>
        <taxon>Microbacteriaceae</taxon>
        <taxon>Arenivirga</taxon>
    </lineage>
</organism>
<protein>
    <submittedName>
        <fullName evidence="1">Uncharacterized protein</fullName>
    </submittedName>
</protein>
<accession>A0AA37UNM2</accession>
<dbReference type="RefSeq" id="WP_284231620.1">
    <property type="nucleotide sequence ID" value="NZ_BSUL01000001.1"/>
</dbReference>
<name>A0AA37UNM2_9MICO</name>
<gene>
    <name evidence="1" type="ORF">GCM10025874_15040</name>
</gene>
<reference evidence="1 2" key="1">
    <citation type="journal article" date="2014" name="Int. J. Syst. Evol. Microbiol.">
        <title>Complete genome sequence of Corynebacterium casei LMG S-19264T (=DSM 44701T), isolated from a smear-ripened cheese.</title>
        <authorList>
            <consortium name="US DOE Joint Genome Institute (JGI-PGF)"/>
            <person name="Walter F."/>
            <person name="Albersmeier A."/>
            <person name="Kalinowski J."/>
            <person name="Ruckert C."/>
        </authorList>
    </citation>
    <scope>NUCLEOTIDE SEQUENCE [LARGE SCALE GENOMIC DNA]</scope>
    <source>
        <strain evidence="1 2">NBRC 112289</strain>
    </source>
</reference>
<evidence type="ECO:0000313" key="1">
    <source>
        <dbReference type="EMBL" id="GMA28251.1"/>
    </source>
</evidence>
<sequence length="83" mass="8808">MTASERPSRDQFVELDGVALVGFDDLVDRVLASYPELGRAVVESSALREYEAFTGGIPLAVPAELEAGLHELFGAGARDEDAA</sequence>
<keyword evidence="2" id="KW-1185">Reference proteome</keyword>
<dbReference type="AlphaFoldDB" id="A0AA37UNM2"/>
<dbReference type="EMBL" id="BSUL01000001">
    <property type="protein sequence ID" value="GMA28251.1"/>
    <property type="molecule type" value="Genomic_DNA"/>
</dbReference>
<evidence type="ECO:0000313" key="2">
    <source>
        <dbReference type="Proteomes" id="UP001157160"/>
    </source>
</evidence>
<proteinExistence type="predicted"/>
<comment type="caution">
    <text evidence="1">The sequence shown here is derived from an EMBL/GenBank/DDBJ whole genome shotgun (WGS) entry which is preliminary data.</text>
</comment>
<dbReference type="Proteomes" id="UP001157160">
    <property type="component" value="Unassembled WGS sequence"/>
</dbReference>